<dbReference type="AlphaFoldDB" id="A0A177KXW8"/>
<sequence>MIKIRLFSIILIIFLLYIGYYHWRLEYAKDVVMKHLKEQGYNEEDVLTMEPYYDLKSEDLLFPNVKVYFADEPHADYTYSHTDSPNIYTQTSWYSDGKHQER</sequence>
<dbReference type="EMBL" id="LQWZ01000012">
    <property type="protein sequence ID" value="OAH57986.1"/>
    <property type="molecule type" value="Genomic_DNA"/>
</dbReference>
<keyword evidence="1" id="KW-1133">Transmembrane helix</keyword>
<proteinExistence type="predicted"/>
<organism evidence="2 3">
    <name type="scientific">Domibacillus aminovorans</name>
    <dbReference type="NCBI Taxonomy" id="29332"/>
    <lineage>
        <taxon>Bacteria</taxon>
        <taxon>Bacillati</taxon>
        <taxon>Bacillota</taxon>
        <taxon>Bacilli</taxon>
        <taxon>Bacillales</taxon>
        <taxon>Bacillaceae</taxon>
        <taxon>Domibacillus</taxon>
    </lineage>
</organism>
<reference evidence="2 3" key="1">
    <citation type="submission" date="2016-01" db="EMBL/GenBank/DDBJ databases">
        <title>Investigation of taxonomic status of Bacillus aminovorans.</title>
        <authorList>
            <person name="Verma A."/>
            <person name="Pal Y."/>
            <person name="Krishnamurthi S."/>
        </authorList>
    </citation>
    <scope>NUCLEOTIDE SEQUENCE [LARGE SCALE GENOMIC DNA]</scope>
    <source>
        <strain evidence="2 3">DSM 4337</strain>
    </source>
</reference>
<evidence type="ECO:0000256" key="1">
    <source>
        <dbReference type="SAM" id="Phobius"/>
    </source>
</evidence>
<name>A0A177KXW8_9BACI</name>
<accession>A0A177KXW8</accession>
<dbReference type="RefSeq" id="WP_018392694.1">
    <property type="nucleotide sequence ID" value="NZ_LQWZ01000012.1"/>
</dbReference>
<dbReference type="OrthoDB" id="9998811at2"/>
<evidence type="ECO:0008006" key="4">
    <source>
        <dbReference type="Google" id="ProtNLM"/>
    </source>
</evidence>
<keyword evidence="1" id="KW-0472">Membrane</keyword>
<evidence type="ECO:0000313" key="2">
    <source>
        <dbReference type="EMBL" id="OAH57986.1"/>
    </source>
</evidence>
<dbReference type="InterPro" id="IPR021486">
    <property type="entry name" value="DUF3139"/>
</dbReference>
<evidence type="ECO:0000313" key="3">
    <source>
        <dbReference type="Proteomes" id="UP000077271"/>
    </source>
</evidence>
<comment type="caution">
    <text evidence="2">The sequence shown here is derived from an EMBL/GenBank/DDBJ whole genome shotgun (WGS) entry which is preliminary data.</text>
</comment>
<gene>
    <name evidence="2" type="ORF">AWH48_02990</name>
</gene>
<dbReference type="Proteomes" id="UP000077271">
    <property type="component" value="Unassembled WGS sequence"/>
</dbReference>
<feature type="transmembrane region" description="Helical" evidence="1">
    <location>
        <begin position="6"/>
        <end position="23"/>
    </location>
</feature>
<keyword evidence="1" id="KW-0812">Transmembrane</keyword>
<protein>
    <recommendedName>
        <fullName evidence="4">DUF3139 domain-containing protein</fullName>
    </recommendedName>
</protein>
<dbReference type="Pfam" id="PF11337">
    <property type="entry name" value="DUF3139"/>
    <property type="match status" value="1"/>
</dbReference>